<feature type="region of interest" description="Disordered" evidence="7">
    <location>
        <begin position="16"/>
        <end position="40"/>
    </location>
</feature>
<reference evidence="9" key="1">
    <citation type="submission" date="2023-06" db="EMBL/GenBank/DDBJ databases">
        <title>SYSU T00b26.</title>
        <authorList>
            <person name="Gao L."/>
            <person name="Fang B.-Z."/>
            <person name="Li W.-J."/>
        </authorList>
    </citation>
    <scope>NUCLEOTIDE SEQUENCE</scope>
    <source>
        <strain evidence="9">SYSU T00b26</strain>
    </source>
</reference>
<comment type="function">
    <text evidence="1">Needed for flagellar regrowth and assembly.</text>
</comment>
<evidence type="ECO:0000256" key="2">
    <source>
        <dbReference type="ARBA" id="ARBA00006602"/>
    </source>
</evidence>
<proteinExistence type="inferred from homology"/>
<evidence type="ECO:0000256" key="6">
    <source>
        <dbReference type="ARBA" id="ARBA00023225"/>
    </source>
</evidence>
<keyword evidence="6" id="KW-1006">Bacterial flagellum protein export</keyword>
<dbReference type="RefSeq" id="WP_301126870.1">
    <property type="nucleotide sequence ID" value="NZ_JAUHPV010000002.1"/>
</dbReference>
<evidence type="ECO:0000313" key="9">
    <source>
        <dbReference type="EMBL" id="MDN4472375.1"/>
    </source>
</evidence>
<gene>
    <name evidence="9" type="ORF">QQX04_05145</name>
</gene>
<comment type="similarity">
    <text evidence="2">Belongs to the FliH family.</text>
</comment>
<dbReference type="Proteomes" id="UP001172738">
    <property type="component" value="Unassembled WGS sequence"/>
</dbReference>
<evidence type="ECO:0000256" key="5">
    <source>
        <dbReference type="ARBA" id="ARBA00022927"/>
    </source>
</evidence>
<evidence type="ECO:0000256" key="7">
    <source>
        <dbReference type="SAM" id="MobiDB-lite"/>
    </source>
</evidence>
<keyword evidence="3" id="KW-0813">Transport</keyword>
<evidence type="ECO:0000313" key="10">
    <source>
        <dbReference type="Proteomes" id="UP001172738"/>
    </source>
</evidence>
<dbReference type="PANTHER" id="PTHR34982">
    <property type="entry name" value="YOP PROTEINS TRANSLOCATION PROTEIN L"/>
    <property type="match status" value="1"/>
</dbReference>
<name>A0ABT8FZR0_9MICO</name>
<protein>
    <submittedName>
        <fullName evidence="9">FliH/SctL family protein</fullName>
    </submittedName>
</protein>
<dbReference type="Pfam" id="PF02108">
    <property type="entry name" value="FliH"/>
    <property type="match status" value="1"/>
</dbReference>
<dbReference type="InterPro" id="IPR051472">
    <property type="entry name" value="T3SS_Stator/FliH"/>
</dbReference>
<feature type="domain" description="Flagellar assembly protein FliH/Type III secretion system HrpE" evidence="8">
    <location>
        <begin position="83"/>
        <end position="207"/>
    </location>
</feature>
<comment type="caution">
    <text evidence="9">The sequence shown here is derived from an EMBL/GenBank/DDBJ whole genome shotgun (WGS) entry which is preliminary data.</text>
</comment>
<evidence type="ECO:0000259" key="8">
    <source>
        <dbReference type="Pfam" id="PF02108"/>
    </source>
</evidence>
<keyword evidence="10" id="KW-1185">Reference proteome</keyword>
<evidence type="ECO:0000256" key="1">
    <source>
        <dbReference type="ARBA" id="ARBA00003041"/>
    </source>
</evidence>
<sequence>MSPDLRIQPFVPASLGSRSVAADAGSPESDRTASTPGHAAGYAAGYAAGARAAAEQADADRARLAADHDRREALRDAQVRDALAALHATASQWSLRAAPVLDEAEHLLHSAALEIAEAIVARELGTAAGSAATALARALNLPDEVEPTRIRLCPSDLEHIQRAVDGGDVELPAGTVLAADPRLTPGDAVTEYQDGTLDARIGTALQRVRRALLEDEEM</sequence>
<dbReference type="EMBL" id="JAUHPV010000002">
    <property type="protein sequence ID" value="MDN4472375.1"/>
    <property type="molecule type" value="Genomic_DNA"/>
</dbReference>
<keyword evidence="4" id="KW-1005">Bacterial flagellum biogenesis</keyword>
<dbReference type="PANTHER" id="PTHR34982:SF1">
    <property type="entry name" value="FLAGELLAR ASSEMBLY PROTEIN FLIH"/>
    <property type="match status" value="1"/>
</dbReference>
<keyword evidence="5" id="KW-0653">Protein transport</keyword>
<organism evidence="9 10">
    <name type="scientific">Demequina zhanjiangensis</name>
    <dbReference type="NCBI Taxonomy" id="3051659"/>
    <lineage>
        <taxon>Bacteria</taxon>
        <taxon>Bacillati</taxon>
        <taxon>Actinomycetota</taxon>
        <taxon>Actinomycetes</taxon>
        <taxon>Micrococcales</taxon>
        <taxon>Demequinaceae</taxon>
        <taxon>Demequina</taxon>
    </lineage>
</organism>
<evidence type="ECO:0000256" key="4">
    <source>
        <dbReference type="ARBA" id="ARBA00022795"/>
    </source>
</evidence>
<accession>A0ABT8FZR0</accession>
<evidence type="ECO:0000256" key="3">
    <source>
        <dbReference type="ARBA" id="ARBA00022448"/>
    </source>
</evidence>
<dbReference type="InterPro" id="IPR018035">
    <property type="entry name" value="Flagellar_FliH/T3SS_HrpE"/>
</dbReference>